<dbReference type="STRING" id="2060906.A0A0H1BHM0"/>
<evidence type="ECO:0000313" key="1">
    <source>
        <dbReference type="EMBL" id="KLJ10805.1"/>
    </source>
</evidence>
<keyword evidence="2" id="KW-1185">Reference proteome</keyword>
<dbReference type="AlphaFoldDB" id="A0A0H1BHM0"/>
<gene>
    <name evidence="1" type="ORF">EMPG_13825</name>
</gene>
<reference evidence="2" key="1">
    <citation type="journal article" date="2015" name="PLoS Genet.">
        <title>The dynamic genome and transcriptome of the human fungal pathogen Blastomyces and close relative Emmonsia.</title>
        <authorList>
            <person name="Munoz J.F."/>
            <person name="Gauthier G.M."/>
            <person name="Desjardins C.A."/>
            <person name="Gallo J.E."/>
            <person name="Holder J."/>
            <person name="Sullivan T.D."/>
            <person name="Marty A.J."/>
            <person name="Carmen J.C."/>
            <person name="Chen Z."/>
            <person name="Ding L."/>
            <person name="Gujja S."/>
            <person name="Magrini V."/>
            <person name="Misas E."/>
            <person name="Mitreva M."/>
            <person name="Priest M."/>
            <person name="Saif S."/>
            <person name="Whiston E.A."/>
            <person name="Young S."/>
            <person name="Zeng Q."/>
            <person name="Goldman W.E."/>
            <person name="Mardis E.R."/>
            <person name="Taylor J.W."/>
            <person name="McEwen J.G."/>
            <person name="Clay O.K."/>
            <person name="Klein B.S."/>
            <person name="Cuomo C.A."/>
        </authorList>
    </citation>
    <scope>NUCLEOTIDE SEQUENCE [LARGE SCALE GENOMIC DNA]</scope>
    <source>
        <strain evidence="2">UAMH 139</strain>
    </source>
</reference>
<comment type="caution">
    <text evidence="1">The sequence shown here is derived from an EMBL/GenBank/DDBJ whole genome shotgun (WGS) entry which is preliminary data.</text>
</comment>
<protein>
    <submittedName>
        <fullName evidence="1">Uncharacterized protein</fullName>
    </submittedName>
</protein>
<sequence length="55" mass="6624">KEKNFQISRTKKLILKVSNKEILKKNKFNDSNLIFRIRNEINQSFFTHIISDTEI</sequence>
<dbReference type="EMBL" id="LDEV01001893">
    <property type="protein sequence ID" value="KLJ10805.1"/>
    <property type="molecule type" value="Genomic_DNA"/>
</dbReference>
<evidence type="ECO:0000313" key="2">
    <source>
        <dbReference type="Proteomes" id="UP000053573"/>
    </source>
</evidence>
<name>A0A0H1BHM0_9EURO</name>
<proteinExistence type="predicted"/>
<dbReference type="OrthoDB" id="4189827at2759"/>
<dbReference type="Proteomes" id="UP000053573">
    <property type="component" value="Unassembled WGS sequence"/>
</dbReference>
<accession>A0A0H1BHM0</accession>
<feature type="non-terminal residue" evidence="1">
    <location>
        <position position="1"/>
    </location>
</feature>
<organism evidence="1 2">
    <name type="scientific">Blastomyces silverae</name>
    <dbReference type="NCBI Taxonomy" id="2060906"/>
    <lineage>
        <taxon>Eukaryota</taxon>
        <taxon>Fungi</taxon>
        <taxon>Dikarya</taxon>
        <taxon>Ascomycota</taxon>
        <taxon>Pezizomycotina</taxon>
        <taxon>Eurotiomycetes</taxon>
        <taxon>Eurotiomycetidae</taxon>
        <taxon>Onygenales</taxon>
        <taxon>Ajellomycetaceae</taxon>
        <taxon>Blastomyces</taxon>
    </lineage>
</organism>